<dbReference type="RefSeq" id="WP_128626418.1">
    <property type="nucleotide sequence ID" value="NZ_RKST01000006.1"/>
</dbReference>
<organism evidence="2 3">
    <name type="scientific">Borborobacter arsenicus</name>
    <dbReference type="NCBI Taxonomy" id="1851146"/>
    <lineage>
        <taxon>Bacteria</taxon>
        <taxon>Pseudomonadati</taxon>
        <taxon>Pseudomonadota</taxon>
        <taxon>Alphaproteobacteria</taxon>
        <taxon>Hyphomicrobiales</taxon>
        <taxon>Phyllobacteriaceae</taxon>
        <taxon>Borborobacter</taxon>
    </lineage>
</organism>
<dbReference type="InterPro" id="IPR027417">
    <property type="entry name" value="P-loop_NTPase"/>
</dbReference>
<protein>
    <submittedName>
        <fullName evidence="2">HPr kinase/phosphorylase</fullName>
    </submittedName>
</protein>
<accession>A0A432V8Z8</accession>
<dbReference type="EMBL" id="RKST01000006">
    <property type="protein sequence ID" value="RUM98563.1"/>
    <property type="molecule type" value="Genomic_DNA"/>
</dbReference>
<reference evidence="2 3" key="1">
    <citation type="submission" date="2018-11" db="EMBL/GenBank/DDBJ databases">
        <title>Pseudaminobacter arsenicus sp. nov., an arsenic-resistant bacterium isolated from arsenic-rich aquifers.</title>
        <authorList>
            <person name="Mu Y."/>
        </authorList>
    </citation>
    <scope>NUCLEOTIDE SEQUENCE [LARGE SCALE GENOMIC DNA]</scope>
    <source>
        <strain evidence="2 3">CB3</strain>
    </source>
</reference>
<dbReference type="GO" id="GO:0006109">
    <property type="term" value="P:regulation of carbohydrate metabolic process"/>
    <property type="evidence" value="ECO:0007669"/>
    <property type="project" value="InterPro"/>
</dbReference>
<evidence type="ECO:0000313" key="3">
    <source>
        <dbReference type="Proteomes" id="UP000281647"/>
    </source>
</evidence>
<dbReference type="Gene3D" id="3.40.50.300">
    <property type="entry name" value="P-loop containing nucleotide triphosphate hydrolases"/>
    <property type="match status" value="1"/>
</dbReference>
<name>A0A432V8Z8_9HYPH</name>
<proteinExistence type="predicted"/>
<dbReference type="Pfam" id="PF07475">
    <property type="entry name" value="Hpr_kinase_C"/>
    <property type="match status" value="1"/>
</dbReference>
<feature type="domain" description="HPr kinase/phosphorylase C-terminal" evidence="1">
    <location>
        <begin position="4"/>
        <end position="83"/>
    </location>
</feature>
<dbReference type="Proteomes" id="UP000281647">
    <property type="component" value="Unassembled WGS sequence"/>
</dbReference>
<comment type="caution">
    <text evidence="2">The sequence shown here is derived from an EMBL/GenBank/DDBJ whole genome shotgun (WGS) entry which is preliminary data.</text>
</comment>
<dbReference type="AlphaFoldDB" id="A0A432V8Z8"/>
<dbReference type="SUPFAM" id="SSF53795">
    <property type="entry name" value="PEP carboxykinase-like"/>
    <property type="match status" value="1"/>
</dbReference>
<dbReference type="GO" id="GO:0000155">
    <property type="term" value="F:phosphorelay sensor kinase activity"/>
    <property type="evidence" value="ECO:0007669"/>
    <property type="project" value="InterPro"/>
</dbReference>
<dbReference type="GO" id="GO:0005524">
    <property type="term" value="F:ATP binding"/>
    <property type="evidence" value="ECO:0007669"/>
    <property type="project" value="InterPro"/>
</dbReference>
<keyword evidence="3" id="KW-1185">Reference proteome</keyword>
<sequence>MAASNLHGTALVVGDRGVLIVGASGSGKTTLALTLLAQLQKSGQFARLVADDQLLVSQRGGRLVLVAPPAIQGLTEVHGLGPCPIDVEAKAVIDLVVRLLPAAERFPEEESEIISGCAIPCLRLCERNAVGARPAVLARLSIPPLCRTA</sequence>
<gene>
    <name evidence="2" type="ORF">EET67_08020</name>
</gene>
<evidence type="ECO:0000313" key="2">
    <source>
        <dbReference type="EMBL" id="RUM98563.1"/>
    </source>
</evidence>
<dbReference type="InterPro" id="IPR011104">
    <property type="entry name" value="Hpr_kin/Pase_C"/>
</dbReference>
<keyword evidence="2" id="KW-0418">Kinase</keyword>
<dbReference type="OrthoDB" id="8326226at2"/>
<keyword evidence="2" id="KW-0808">Transferase</keyword>
<evidence type="ECO:0000259" key="1">
    <source>
        <dbReference type="Pfam" id="PF07475"/>
    </source>
</evidence>